<comment type="caution">
    <text evidence="1">The sequence shown here is derived from an EMBL/GenBank/DDBJ whole genome shotgun (WGS) entry which is preliminary data.</text>
</comment>
<dbReference type="Proteomes" id="UP001066276">
    <property type="component" value="Chromosome 2_2"/>
</dbReference>
<gene>
    <name evidence="1" type="ORF">NDU88_000741</name>
</gene>
<dbReference type="EMBL" id="JANPWB010000004">
    <property type="protein sequence ID" value="KAJ1191425.1"/>
    <property type="molecule type" value="Genomic_DNA"/>
</dbReference>
<organism evidence="1 2">
    <name type="scientific">Pleurodeles waltl</name>
    <name type="common">Iberian ribbed newt</name>
    <dbReference type="NCBI Taxonomy" id="8319"/>
    <lineage>
        <taxon>Eukaryota</taxon>
        <taxon>Metazoa</taxon>
        <taxon>Chordata</taxon>
        <taxon>Craniata</taxon>
        <taxon>Vertebrata</taxon>
        <taxon>Euteleostomi</taxon>
        <taxon>Amphibia</taxon>
        <taxon>Batrachia</taxon>
        <taxon>Caudata</taxon>
        <taxon>Salamandroidea</taxon>
        <taxon>Salamandridae</taxon>
        <taxon>Pleurodelinae</taxon>
        <taxon>Pleurodeles</taxon>
    </lineage>
</organism>
<protein>
    <submittedName>
        <fullName evidence="1">Uncharacterized protein</fullName>
    </submittedName>
</protein>
<keyword evidence="2" id="KW-1185">Reference proteome</keyword>
<dbReference type="AlphaFoldDB" id="A0AAV7UQU1"/>
<evidence type="ECO:0000313" key="1">
    <source>
        <dbReference type="EMBL" id="KAJ1191425.1"/>
    </source>
</evidence>
<reference evidence="1" key="1">
    <citation type="journal article" date="2022" name="bioRxiv">
        <title>Sequencing and chromosome-scale assembly of the giantPleurodeles waltlgenome.</title>
        <authorList>
            <person name="Brown T."/>
            <person name="Elewa A."/>
            <person name="Iarovenko S."/>
            <person name="Subramanian E."/>
            <person name="Araus A.J."/>
            <person name="Petzold A."/>
            <person name="Susuki M."/>
            <person name="Suzuki K.-i.T."/>
            <person name="Hayashi T."/>
            <person name="Toyoda A."/>
            <person name="Oliveira C."/>
            <person name="Osipova E."/>
            <person name="Leigh N.D."/>
            <person name="Simon A."/>
            <person name="Yun M.H."/>
        </authorList>
    </citation>
    <scope>NUCLEOTIDE SEQUENCE</scope>
    <source>
        <strain evidence="1">20211129_DDA</strain>
        <tissue evidence="1">Liver</tissue>
    </source>
</reference>
<accession>A0AAV7UQU1</accession>
<name>A0AAV7UQU1_PLEWA</name>
<evidence type="ECO:0000313" key="2">
    <source>
        <dbReference type="Proteomes" id="UP001066276"/>
    </source>
</evidence>
<proteinExistence type="predicted"/>
<sequence length="126" mass="14482">MVYQFWQKVVCKVEEVTGLELEVSPVTCLLEEVKRPRGRNIPYKLTQLALVLAKRRVAIDWMSSRCPAVSCWIQDLMEWGAAEEQHLRMMWRGEGALRDVIAWGTLLERFSGVEESSLEGRADKAD</sequence>